<dbReference type="EMBL" id="ACJN02000003">
    <property type="protein sequence ID" value="EFI33375.1"/>
    <property type="molecule type" value="Genomic_DNA"/>
</dbReference>
<proteinExistence type="predicted"/>
<comment type="caution">
    <text evidence="1">The sequence shown here is derived from an EMBL/GenBank/DDBJ whole genome shotgun (WGS) entry which is preliminary data.</text>
</comment>
<dbReference type="InterPro" id="IPR022148">
    <property type="entry name" value="CopG_antitoxin"/>
</dbReference>
<protein>
    <recommendedName>
        <fullName evidence="3">CopG antitoxin of type II toxin-antitoxin system</fullName>
    </recommendedName>
</protein>
<evidence type="ECO:0000313" key="1">
    <source>
        <dbReference type="EMBL" id="EFI33375.1"/>
    </source>
</evidence>
<dbReference type="AlphaFoldDB" id="D6SRQ9"/>
<name>D6SRQ9_9BACT</name>
<reference evidence="1" key="1">
    <citation type="submission" date="2010-05" db="EMBL/GenBank/DDBJ databases">
        <title>The draft genome of Desulfonatronospira thiodismutans ASO3-1.</title>
        <authorList>
            <consortium name="US DOE Joint Genome Institute (JGI-PGF)"/>
            <person name="Lucas S."/>
            <person name="Copeland A."/>
            <person name="Lapidus A."/>
            <person name="Cheng J.-F."/>
            <person name="Bruce D."/>
            <person name="Goodwin L."/>
            <person name="Pitluck S."/>
            <person name="Chertkov O."/>
            <person name="Brettin T."/>
            <person name="Detter J.C."/>
            <person name="Han C."/>
            <person name="Land M.L."/>
            <person name="Hauser L."/>
            <person name="Kyrpides N."/>
            <person name="Mikhailova N."/>
            <person name="Muyzer G."/>
            <person name="Woyke T."/>
        </authorList>
    </citation>
    <scope>NUCLEOTIDE SEQUENCE [LARGE SCALE GENOMIC DNA]</scope>
    <source>
        <strain evidence="1">ASO3-1</strain>
    </source>
</reference>
<dbReference type="Pfam" id="PF12441">
    <property type="entry name" value="CopG_antitoxin"/>
    <property type="match status" value="1"/>
</dbReference>
<keyword evidence="2" id="KW-1185">Reference proteome</keyword>
<dbReference type="OrthoDB" id="5471762at2"/>
<accession>D6SRQ9</accession>
<gene>
    <name evidence="1" type="ORF">Dthio_PD0705</name>
</gene>
<dbReference type="Proteomes" id="UP000005496">
    <property type="component" value="Unassembled WGS sequence"/>
</dbReference>
<evidence type="ECO:0000313" key="2">
    <source>
        <dbReference type="Proteomes" id="UP000005496"/>
    </source>
</evidence>
<sequence length="91" mass="10626">MKKNEYPQKTSISQADSLEAVSEFWDTHSLAEYWNETSEVHLEVRAEQRRRITLDPDIFSQVESQARSRGLLPQTLVNMWVAERLSMEKDG</sequence>
<organism evidence="1 2">
    <name type="scientific">Desulfonatronospira thiodismutans ASO3-1</name>
    <dbReference type="NCBI Taxonomy" id="555779"/>
    <lineage>
        <taxon>Bacteria</taxon>
        <taxon>Pseudomonadati</taxon>
        <taxon>Thermodesulfobacteriota</taxon>
        <taxon>Desulfovibrionia</taxon>
        <taxon>Desulfovibrionales</taxon>
        <taxon>Desulfonatronovibrionaceae</taxon>
        <taxon>Desulfonatronospira</taxon>
    </lineage>
</organism>
<dbReference type="RefSeq" id="WP_008870733.1">
    <property type="nucleotide sequence ID" value="NZ_ACJN02000003.1"/>
</dbReference>
<evidence type="ECO:0008006" key="3">
    <source>
        <dbReference type="Google" id="ProtNLM"/>
    </source>
</evidence>